<sequence>MAWTLAFWLLAALVLDPAMSERHYVCEDETMLIDCKGKYINIHGAVWGNMNPKLCPDMEAEINGIEPQHCKADLSWFAVAFHCQGQQSCKLPARNTTFFNVDPCAGTRKYLEVSFECMETEQKCEFRGKS</sequence>
<dbReference type="GeneID" id="115928555"/>
<reference evidence="3" key="2">
    <citation type="submission" date="2021-01" db="UniProtKB">
        <authorList>
            <consortium name="EnsemblMetazoa"/>
        </authorList>
    </citation>
    <scope>IDENTIFICATION</scope>
</reference>
<reference evidence="4" key="1">
    <citation type="submission" date="2015-02" db="EMBL/GenBank/DDBJ databases">
        <title>Genome sequencing for Strongylocentrotus purpuratus.</title>
        <authorList>
            <person name="Murali S."/>
            <person name="Liu Y."/>
            <person name="Vee V."/>
            <person name="English A."/>
            <person name="Wang M."/>
            <person name="Skinner E."/>
            <person name="Han Y."/>
            <person name="Muzny D.M."/>
            <person name="Worley K.C."/>
            <person name="Gibbs R.A."/>
        </authorList>
    </citation>
    <scope>NUCLEOTIDE SEQUENCE</scope>
</reference>
<dbReference type="GO" id="GO:0030246">
    <property type="term" value="F:carbohydrate binding"/>
    <property type="evidence" value="ECO:0007669"/>
    <property type="project" value="InterPro"/>
</dbReference>
<protein>
    <recommendedName>
        <fullName evidence="2">SUEL-type lectin domain-containing protein</fullName>
    </recommendedName>
</protein>
<name>A0A7M7PH00_STRPU</name>
<dbReference type="Proteomes" id="UP000007110">
    <property type="component" value="Unassembled WGS sequence"/>
</dbReference>
<dbReference type="InterPro" id="IPR043159">
    <property type="entry name" value="Lectin_gal-bd_sf"/>
</dbReference>
<feature type="domain" description="SUEL-type lectin" evidence="2">
    <location>
        <begin position="25"/>
        <end position="118"/>
    </location>
</feature>
<dbReference type="InterPro" id="IPR000922">
    <property type="entry name" value="Lectin_gal-bd_dom"/>
</dbReference>
<evidence type="ECO:0000256" key="1">
    <source>
        <dbReference type="SAM" id="SignalP"/>
    </source>
</evidence>
<dbReference type="OrthoDB" id="1100386at2759"/>
<keyword evidence="4" id="KW-1185">Reference proteome</keyword>
<proteinExistence type="predicted"/>
<dbReference type="EnsemblMetazoa" id="XM_030995865">
    <property type="protein sequence ID" value="XP_030851725"/>
    <property type="gene ID" value="LOC115928555"/>
</dbReference>
<keyword evidence="1" id="KW-0732">Signal</keyword>
<organism evidence="3 4">
    <name type="scientific">Strongylocentrotus purpuratus</name>
    <name type="common">Purple sea urchin</name>
    <dbReference type="NCBI Taxonomy" id="7668"/>
    <lineage>
        <taxon>Eukaryota</taxon>
        <taxon>Metazoa</taxon>
        <taxon>Echinodermata</taxon>
        <taxon>Eleutherozoa</taxon>
        <taxon>Echinozoa</taxon>
        <taxon>Echinoidea</taxon>
        <taxon>Euechinoidea</taxon>
        <taxon>Echinacea</taxon>
        <taxon>Camarodonta</taxon>
        <taxon>Echinidea</taxon>
        <taxon>Strongylocentrotidae</taxon>
        <taxon>Strongylocentrotus</taxon>
    </lineage>
</organism>
<feature type="chain" id="PRO_5029683587" description="SUEL-type lectin domain-containing protein" evidence="1">
    <location>
        <begin position="21"/>
        <end position="130"/>
    </location>
</feature>
<dbReference type="AlphaFoldDB" id="A0A7M7PH00"/>
<evidence type="ECO:0000259" key="2">
    <source>
        <dbReference type="PROSITE" id="PS50228"/>
    </source>
</evidence>
<dbReference type="PROSITE" id="PS50228">
    <property type="entry name" value="SUEL_LECTIN"/>
    <property type="match status" value="1"/>
</dbReference>
<dbReference type="Gene3D" id="2.60.120.740">
    <property type="match status" value="1"/>
</dbReference>
<accession>A0A7M7PH00</accession>
<dbReference type="InParanoid" id="A0A7M7PH00"/>
<dbReference type="Pfam" id="PF02140">
    <property type="entry name" value="SUEL_Lectin"/>
    <property type="match status" value="1"/>
</dbReference>
<dbReference type="RefSeq" id="XP_030851725.1">
    <property type="nucleotide sequence ID" value="XM_030995865.1"/>
</dbReference>
<dbReference type="PANTHER" id="PTHR46780">
    <property type="entry name" value="PROTEIN EVA-1"/>
    <property type="match status" value="1"/>
</dbReference>
<evidence type="ECO:0000313" key="3">
    <source>
        <dbReference type="EnsemblMetazoa" id="XP_030851725"/>
    </source>
</evidence>
<feature type="signal peptide" evidence="1">
    <location>
        <begin position="1"/>
        <end position="20"/>
    </location>
</feature>
<dbReference type="KEGG" id="spu:115928555"/>
<evidence type="ECO:0000313" key="4">
    <source>
        <dbReference type="Proteomes" id="UP000007110"/>
    </source>
</evidence>